<dbReference type="EMBL" id="BDCO01000003">
    <property type="protein sequence ID" value="GAT35339.1"/>
    <property type="molecule type" value="Genomic_DNA"/>
</dbReference>
<dbReference type="InterPro" id="IPR013424">
    <property type="entry name" value="Ice-binding_C"/>
</dbReference>
<gene>
    <name evidence="4" type="ORF">TSACC_3404</name>
</gene>
<feature type="chain" id="PRO_5007524752" evidence="2">
    <location>
        <begin position="24"/>
        <end position="607"/>
    </location>
</feature>
<feature type="signal peptide" evidence="2">
    <location>
        <begin position="1"/>
        <end position="23"/>
    </location>
</feature>
<evidence type="ECO:0000256" key="1">
    <source>
        <dbReference type="ARBA" id="ARBA00022729"/>
    </source>
</evidence>
<dbReference type="NCBIfam" id="TIGR02595">
    <property type="entry name" value="PEP_CTERM"/>
    <property type="match status" value="1"/>
</dbReference>
<keyword evidence="5" id="KW-1185">Reference proteome</keyword>
<evidence type="ECO:0000313" key="4">
    <source>
        <dbReference type="EMBL" id="GAT35339.1"/>
    </source>
</evidence>
<dbReference type="InParanoid" id="A0A146GCM5"/>
<dbReference type="AlphaFoldDB" id="A0A146GCM5"/>
<organism evidence="4 5">
    <name type="scientific">Terrimicrobium sacchariphilum</name>
    <dbReference type="NCBI Taxonomy" id="690879"/>
    <lineage>
        <taxon>Bacteria</taxon>
        <taxon>Pseudomonadati</taxon>
        <taxon>Verrucomicrobiota</taxon>
        <taxon>Terrimicrobiia</taxon>
        <taxon>Terrimicrobiales</taxon>
        <taxon>Terrimicrobiaceae</taxon>
        <taxon>Terrimicrobium</taxon>
    </lineage>
</organism>
<name>A0A146GCM5_TERSA</name>
<sequence>MNRVKSALLGTLVGTLAIFDAQATQYTWTGAQNRYSVNSGNWSSTPTFTASDTIYFSQYAGESASRVVEISDAFSIGALVFGSETGLTGNATSVIGSNTFAITVAGASGSSLGLSGSLASTNVGLWLQSGAGANGFYYSNSGTPSSSRSGVAINLTSPSVTFVNDSANPFYLNSRITGTGGLVLQNGSWVINYNSTANATSSSFTGGLTIENASLDLNVGTGVNSDNSYSPLGKGLITLGLSGSDKDATFVFTQLTRPGSNTNRLSATSGNMISVSDGTGARTIRNGNDQKKELYTTITVNGSSTLTLDNSNISGAVFEISATNSGGGVSTQNDLLTGLRGTGNLYLTGGGTFYTKAGLVVPENGVRNSFTGKTTVHQGTLQFQGDGGFQKTSVIQVDKNGVLDVSGTTSGSYTIGSSSYLSGPQTQTLSGTGQVVGTILLGSQSVLRAGGTDSGSYRAALTFTSDLSLGPLTIADIGSSYYGAVDTTGALAYAGELRITLASGFTAGGSYDLFNFASLVAADFSSVTVYSGATSWGSLALGSGGFSSVWLGQVNGQDYAFDQATGQLTVSVVPEPGTMALLGLAGAVLAMKVRKTLRRREGEIAGA</sequence>
<protein>
    <submittedName>
        <fullName evidence="4">PEP-CTERM protein-sorting domain-containing protein</fullName>
    </submittedName>
</protein>
<feature type="domain" description="Ice-binding protein C-terminal" evidence="3">
    <location>
        <begin position="573"/>
        <end position="595"/>
    </location>
</feature>
<dbReference type="NCBIfam" id="TIGR02601">
    <property type="entry name" value="autotrns_rpt"/>
    <property type="match status" value="1"/>
</dbReference>
<accession>A0A146GCM5</accession>
<dbReference type="InterPro" id="IPR013425">
    <property type="entry name" value="Autotrns_rpt"/>
</dbReference>
<keyword evidence="1 2" id="KW-0732">Signal</keyword>
<dbReference type="RefSeq" id="WP_075081159.1">
    <property type="nucleotide sequence ID" value="NZ_BDCO01000003.1"/>
</dbReference>
<evidence type="ECO:0000259" key="3">
    <source>
        <dbReference type="Pfam" id="PF07589"/>
    </source>
</evidence>
<dbReference type="Proteomes" id="UP000076023">
    <property type="component" value="Unassembled WGS sequence"/>
</dbReference>
<evidence type="ECO:0000256" key="2">
    <source>
        <dbReference type="SAM" id="SignalP"/>
    </source>
</evidence>
<comment type="caution">
    <text evidence="4">The sequence shown here is derived from an EMBL/GenBank/DDBJ whole genome shotgun (WGS) entry which is preliminary data.</text>
</comment>
<dbReference type="STRING" id="690879.TSACC_3404"/>
<evidence type="ECO:0000313" key="5">
    <source>
        <dbReference type="Proteomes" id="UP000076023"/>
    </source>
</evidence>
<reference evidence="5" key="1">
    <citation type="journal article" date="2017" name="Genome Announc.">
        <title>Draft Genome Sequence of Terrimicrobium sacchariphilum NM-5T, a Facultative Anaerobic Soil Bacterium of the Class Spartobacteria.</title>
        <authorList>
            <person name="Qiu Y.L."/>
            <person name="Tourlousse D.M."/>
            <person name="Matsuura N."/>
            <person name="Ohashi A."/>
            <person name="Sekiguchi Y."/>
        </authorList>
    </citation>
    <scope>NUCLEOTIDE SEQUENCE [LARGE SCALE GENOMIC DNA]</scope>
    <source>
        <strain evidence="5">NM-5</strain>
    </source>
</reference>
<proteinExistence type="predicted"/>
<dbReference type="Pfam" id="PF07589">
    <property type="entry name" value="PEP-CTERM"/>
    <property type="match status" value="1"/>
</dbReference>